<gene>
    <name evidence="2" type="ORF">Forpe1208_v001514</name>
</gene>
<name>A0A8J5TY91_FUSOX</name>
<protein>
    <submittedName>
        <fullName evidence="2">Uncharacterized protein</fullName>
    </submittedName>
</protein>
<evidence type="ECO:0000313" key="2">
    <source>
        <dbReference type="EMBL" id="KAG7420995.1"/>
    </source>
</evidence>
<comment type="caution">
    <text evidence="2">The sequence shown here is derived from an EMBL/GenBank/DDBJ whole genome shotgun (WGS) entry which is preliminary data.</text>
</comment>
<feature type="compositionally biased region" description="Polar residues" evidence="1">
    <location>
        <begin position="328"/>
        <end position="344"/>
    </location>
</feature>
<feature type="region of interest" description="Disordered" evidence="1">
    <location>
        <begin position="267"/>
        <end position="291"/>
    </location>
</feature>
<feature type="compositionally biased region" description="Basic and acidic residues" evidence="1">
    <location>
        <begin position="311"/>
        <end position="323"/>
    </location>
</feature>
<evidence type="ECO:0000313" key="3">
    <source>
        <dbReference type="Proteomes" id="UP000694050"/>
    </source>
</evidence>
<feature type="region of interest" description="Disordered" evidence="1">
    <location>
        <begin position="311"/>
        <end position="353"/>
    </location>
</feature>
<feature type="region of interest" description="Disordered" evidence="1">
    <location>
        <begin position="1"/>
        <end position="24"/>
    </location>
</feature>
<proteinExistence type="predicted"/>
<dbReference type="AlphaFoldDB" id="A0A8J5TY91"/>
<evidence type="ECO:0000256" key="1">
    <source>
        <dbReference type="SAM" id="MobiDB-lite"/>
    </source>
</evidence>
<accession>A0A8J5TY91</accession>
<sequence length="439" mass="49146">MPPFAGSVDKDEDVPMAGNPPSESLADIEEAAPLYLEYITSESTRNDLVSIMPGSSLTTYAFCAVAEGVFQDPSHESIVPRYLIWSYFEAESDAAKLEILEAITDYFQDPAPGKRRETFIVSPLDDNINFLVRYGAHSHGRSLTILGPSDLIRDLPAWLVHLLDRIFDTMRLRIPYFEPKGFRWFLHQQDLGLTLLAHLRRFVHFGTDPSNPLFLLMFPRIEDVRSDCFWEFAGKESRSQLYGDGLNLVDCSESVLEVQFADDEAEWSQVQPRSRARPRSPPSLRRSSRPKRRRINYSEVSDIDIDLRAKSSHDDKDDLHSDGEQESDLTSVEQSETVEFSSPEDSVPGAYGKAPLKARSTPLASAFTEADLIFPLTQPDELKLAVLFADLIQVAQLQTLVYCICEEASYCLAAAAIDWVLVSIVAEGLAPSGQRSICS</sequence>
<dbReference type="EMBL" id="JAELUQ010000001">
    <property type="protein sequence ID" value="KAG7420995.1"/>
    <property type="molecule type" value="Genomic_DNA"/>
</dbReference>
<reference evidence="2" key="1">
    <citation type="submission" date="2021-04" db="EMBL/GenBank/DDBJ databases">
        <title>First draft genome resource for Brassicaceae pathogens Fusarium oxysporum f. sp. raphani and Fusarium oxysporum f. sp. rapae.</title>
        <authorList>
            <person name="Asai S."/>
        </authorList>
    </citation>
    <scope>NUCLEOTIDE SEQUENCE</scope>
    <source>
        <strain evidence="2">Tf1208</strain>
    </source>
</reference>
<dbReference type="Proteomes" id="UP000694050">
    <property type="component" value="Unassembled WGS sequence"/>
</dbReference>
<organism evidence="2 3">
    <name type="scientific">Fusarium oxysporum f. sp. rapae</name>
    <dbReference type="NCBI Taxonomy" id="485398"/>
    <lineage>
        <taxon>Eukaryota</taxon>
        <taxon>Fungi</taxon>
        <taxon>Dikarya</taxon>
        <taxon>Ascomycota</taxon>
        <taxon>Pezizomycotina</taxon>
        <taxon>Sordariomycetes</taxon>
        <taxon>Hypocreomycetidae</taxon>
        <taxon>Hypocreales</taxon>
        <taxon>Nectriaceae</taxon>
        <taxon>Fusarium</taxon>
        <taxon>Fusarium oxysporum species complex</taxon>
    </lineage>
</organism>